<dbReference type="eggNOG" id="COG1252">
    <property type="taxonomic scope" value="Bacteria"/>
</dbReference>
<evidence type="ECO:0000256" key="8">
    <source>
        <dbReference type="SAM" id="Phobius"/>
    </source>
</evidence>
<evidence type="ECO:0000256" key="6">
    <source>
        <dbReference type="ARBA" id="ARBA00023027"/>
    </source>
</evidence>
<proteinExistence type="inferred from homology"/>
<evidence type="ECO:0000313" key="11">
    <source>
        <dbReference type="Proteomes" id="UP000011666"/>
    </source>
</evidence>
<reference evidence="10 11" key="1">
    <citation type="submission" date="2013-01" db="EMBL/GenBank/DDBJ databases">
        <title>Whole genome shotgun sequence of Gordonia soli NBRC 108243.</title>
        <authorList>
            <person name="Isaki-Nakamura S."/>
            <person name="Hosoyama A."/>
            <person name="Tsuchikane K."/>
            <person name="Ando Y."/>
            <person name="Baba S."/>
            <person name="Ohji S."/>
            <person name="Hamada M."/>
            <person name="Tamura T."/>
            <person name="Yamazoe A."/>
            <person name="Yamazaki S."/>
            <person name="Fujita N."/>
        </authorList>
    </citation>
    <scope>NUCLEOTIDE SEQUENCE [LARGE SCALE GENOMIC DNA]</scope>
    <source>
        <strain evidence="10 11">NBRC 108243</strain>
    </source>
</reference>
<keyword evidence="6" id="KW-0520">NAD</keyword>
<protein>
    <recommendedName>
        <fullName evidence="2">NADH:ubiquinone reductase (non-electrogenic)</fullName>
        <ecNumber evidence="2">1.6.5.9</ecNumber>
    </recommendedName>
</protein>
<dbReference type="PRINTS" id="PR00411">
    <property type="entry name" value="PNDRDTASEI"/>
</dbReference>
<comment type="caution">
    <text evidence="10">The sequence shown here is derived from an EMBL/GenBank/DDBJ whole genome shotgun (WGS) entry which is preliminary data.</text>
</comment>
<evidence type="ECO:0000313" key="10">
    <source>
        <dbReference type="EMBL" id="GAC66966.1"/>
    </source>
</evidence>
<feature type="transmembrane region" description="Helical" evidence="8">
    <location>
        <begin position="383"/>
        <end position="405"/>
    </location>
</feature>
<gene>
    <name evidence="10" type="ORF">GS4_05_01780</name>
</gene>
<dbReference type="SUPFAM" id="SSF51905">
    <property type="entry name" value="FAD/NAD(P)-binding domain"/>
    <property type="match status" value="1"/>
</dbReference>
<dbReference type="InterPro" id="IPR023753">
    <property type="entry name" value="FAD/NAD-binding_dom"/>
</dbReference>
<accession>M0QF92</accession>
<dbReference type="GO" id="GO:0050136">
    <property type="term" value="F:NADH dehydrogenase (quinone) (non-electrogenic) activity"/>
    <property type="evidence" value="ECO:0007669"/>
    <property type="project" value="UniProtKB-EC"/>
</dbReference>
<dbReference type="InterPro" id="IPR045024">
    <property type="entry name" value="NDH-2"/>
</dbReference>
<keyword evidence="8" id="KW-0812">Transmembrane</keyword>
<keyword evidence="8" id="KW-0472">Membrane</keyword>
<dbReference type="Proteomes" id="UP000011666">
    <property type="component" value="Unassembled WGS sequence"/>
</dbReference>
<dbReference type="PANTHER" id="PTHR43706">
    <property type="entry name" value="NADH DEHYDROGENASE"/>
    <property type="match status" value="1"/>
</dbReference>
<organism evidence="10 11">
    <name type="scientific">Gordonia soli NBRC 108243</name>
    <dbReference type="NCBI Taxonomy" id="1223545"/>
    <lineage>
        <taxon>Bacteria</taxon>
        <taxon>Bacillati</taxon>
        <taxon>Actinomycetota</taxon>
        <taxon>Actinomycetes</taxon>
        <taxon>Mycobacteriales</taxon>
        <taxon>Gordoniaceae</taxon>
        <taxon>Gordonia</taxon>
    </lineage>
</organism>
<dbReference type="EMBL" id="BANX01000005">
    <property type="protein sequence ID" value="GAC66966.1"/>
    <property type="molecule type" value="Genomic_DNA"/>
</dbReference>
<comment type="catalytic activity">
    <reaction evidence="7">
        <text>a quinone + NADH + H(+) = a quinol + NAD(+)</text>
        <dbReference type="Rhea" id="RHEA:46160"/>
        <dbReference type="ChEBI" id="CHEBI:15378"/>
        <dbReference type="ChEBI" id="CHEBI:24646"/>
        <dbReference type="ChEBI" id="CHEBI:57540"/>
        <dbReference type="ChEBI" id="CHEBI:57945"/>
        <dbReference type="ChEBI" id="CHEBI:132124"/>
        <dbReference type="EC" id="1.6.5.9"/>
    </reaction>
</comment>
<evidence type="ECO:0000256" key="4">
    <source>
        <dbReference type="ARBA" id="ARBA00022827"/>
    </source>
</evidence>
<dbReference type="EC" id="1.6.5.9" evidence="2"/>
<dbReference type="PRINTS" id="PR00368">
    <property type="entry name" value="FADPNR"/>
</dbReference>
<keyword evidence="5" id="KW-0560">Oxidoreductase</keyword>
<keyword evidence="4" id="KW-0274">FAD</keyword>
<feature type="domain" description="FAD/NAD(P)-binding" evidence="9">
    <location>
        <begin position="14"/>
        <end position="341"/>
    </location>
</feature>
<keyword evidence="11" id="KW-1185">Reference proteome</keyword>
<evidence type="ECO:0000256" key="1">
    <source>
        <dbReference type="ARBA" id="ARBA00005272"/>
    </source>
</evidence>
<evidence type="ECO:0000256" key="7">
    <source>
        <dbReference type="ARBA" id="ARBA00047599"/>
    </source>
</evidence>
<name>M0QF92_9ACTN</name>
<evidence type="ECO:0000256" key="2">
    <source>
        <dbReference type="ARBA" id="ARBA00012637"/>
    </source>
</evidence>
<comment type="similarity">
    <text evidence="1">Belongs to the NADH dehydrogenase family.</text>
</comment>
<evidence type="ECO:0000256" key="3">
    <source>
        <dbReference type="ARBA" id="ARBA00022630"/>
    </source>
</evidence>
<keyword evidence="3" id="KW-0285">Flavoprotein</keyword>
<evidence type="ECO:0000259" key="9">
    <source>
        <dbReference type="Pfam" id="PF07992"/>
    </source>
</evidence>
<dbReference type="InterPro" id="IPR036188">
    <property type="entry name" value="FAD/NAD-bd_sf"/>
</dbReference>
<dbReference type="Gene3D" id="3.50.50.100">
    <property type="match status" value="1"/>
</dbReference>
<keyword evidence="8" id="KW-1133">Transmembrane helix</keyword>
<evidence type="ECO:0000256" key="5">
    <source>
        <dbReference type="ARBA" id="ARBA00023002"/>
    </source>
</evidence>
<dbReference type="STRING" id="1223545.GS4_05_01780"/>
<dbReference type="AlphaFoldDB" id="M0QF92"/>
<sequence length="444" mass="47714">MRRGAVGRGSGRPRVLIVGGGFGGLHAARRLAHADASVTVLDRGTSHLFQPLLYQCATGLLSQGAISSPIRHLLRRQRNAEVALGEASGVDAAARTVTVSRFDGSTYDIGYDYLVVAAGMRTSYHGNDDFARFAPGMKTLDDALAIRRKVIAAFEMAESLPDAEQRRPWLTFAVAGGGPTGVEIAGQIRELATLALENEFRSIDTAEARVLLLHGGDRVLPSFGARLSKHAQSTLDDLGVETHLGVHVTDVTADDVEVTPKAEPRTPVRYPTKTTLWTTGVEAVPFAKALASTLGVEQDRSGRIPVQPDLSVAGHPNVFVVGDMSALDDLPGVAEVAMQGGRHAGAVIAETLSGKGRRPFKYRDLGNAAYIARRHAIVESGRLNLHGFIGWLAWGVIHIAFLAGIRNRMGTILTWAATLLTDSRRERAITYGDPETARRPYPDR</sequence>
<dbReference type="Pfam" id="PF07992">
    <property type="entry name" value="Pyr_redox_2"/>
    <property type="match status" value="1"/>
</dbReference>
<dbReference type="PANTHER" id="PTHR43706:SF47">
    <property type="entry name" value="EXTERNAL NADH-UBIQUINONE OXIDOREDUCTASE 1, MITOCHONDRIAL-RELATED"/>
    <property type="match status" value="1"/>
</dbReference>
<dbReference type="RefSeq" id="WP_007617688.1">
    <property type="nucleotide sequence ID" value="NZ_BANX01000005.1"/>
</dbReference>